<feature type="transmembrane region" description="Helical" evidence="1">
    <location>
        <begin position="243"/>
        <end position="261"/>
    </location>
</feature>
<evidence type="ECO:0000256" key="2">
    <source>
        <dbReference type="SAM" id="SignalP"/>
    </source>
</evidence>
<evidence type="ECO:0000313" key="4">
    <source>
        <dbReference type="Proteomes" id="UP001239909"/>
    </source>
</evidence>
<feature type="signal peptide" evidence="2">
    <location>
        <begin position="1"/>
        <end position="32"/>
    </location>
</feature>
<gene>
    <name evidence="3" type="ORF">LNKW23_21160</name>
</gene>
<dbReference type="SUPFAM" id="SSF53300">
    <property type="entry name" value="vWA-like"/>
    <property type="match status" value="1"/>
</dbReference>
<dbReference type="InterPro" id="IPR010607">
    <property type="entry name" value="DUF1194"/>
</dbReference>
<accession>A0ABQ6LNU5</accession>
<keyword evidence="1" id="KW-0812">Transmembrane</keyword>
<sequence length="266" mass="27079">MIVISRAAAARRLTGGLVGAVFTAMLALPAQAATQVDLELQLLVSSGSTINATEFAQQRQHYVDAFNDPQLQAAILDTSGGRIGAIAVQFVYFSSGSDQSIAVDWTLIDSAAAAGAFATAIAGVERTLSSQTHPAYAINFGTPLFDSNDFDAPTQIINLSADNQGVGPSVTSNARDAALAAGIDRINVVAVESSPGVADWYSANAAGGADAFVLAASGFGSYGDQLDRALLAAVRGTAIDLPLPAPAALLLAGLAGLAFAGRRRRG</sequence>
<evidence type="ECO:0008006" key="5">
    <source>
        <dbReference type="Google" id="ProtNLM"/>
    </source>
</evidence>
<dbReference type="Proteomes" id="UP001239909">
    <property type="component" value="Unassembled WGS sequence"/>
</dbReference>
<reference evidence="3 4" key="1">
    <citation type="submission" date="2023-04" db="EMBL/GenBank/DDBJ databases">
        <title>Marinoamorphus aggregata gen. nov., sp. Nov., isolate from tissue of brittle star Ophioplocus japonicus.</title>
        <authorList>
            <person name="Kawano K."/>
            <person name="Sawayama S."/>
            <person name="Nakagawa S."/>
        </authorList>
    </citation>
    <scope>NUCLEOTIDE SEQUENCE [LARGE SCALE GENOMIC DNA]</scope>
    <source>
        <strain evidence="3 4">NKW23</strain>
    </source>
</reference>
<dbReference type="EMBL" id="BSYI01000014">
    <property type="protein sequence ID" value="GMG82903.1"/>
    <property type="molecule type" value="Genomic_DNA"/>
</dbReference>
<evidence type="ECO:0000256" key="1">
    <source>
        <dbReference type="SAM" id="Phobius"/>
    </source>
</evidence>
<name>A0ABQ6LNU5_9RHOB</name>
<dbReference type="InterPro" id="IPR036465">
    <property type="entry name" value="vWFA_dom_sf"/>
</dbReference>
<proteinExistence type="predicted"/>
<dbReference type="Pfam" id="PF06707">
    <property type="entry name" value="DUF1194"/>
    <property type="match status" value="1"/>
</dbReference>
<dbReference type="RefSeq" id="WP_285671694.1">
    <property type="nucleotide sequence ID" value="NZ_BSYI01000014.1"/>
</dbReference>
<feature type="chain" id="PRO_5045828747" description="Secreted protein" evidence="2">
    <location>
        <begin position="33"/>
        <end position="266"/>
    </location>
</feature>
<organism evidence="3 4">
    <name type="scientific">Paralimibaculum aggregatum</name>
    <dbReference type="NCBI Taxonomy" id="3036245"/>
    <lineage>
        <taxon>Bacteria</taxon>
        <taxon>Pseudomonadati</taxon>
        <taxon>Pseudomonadota</taxon>
        <taxon>Alphaproteobacteria</taxon>
        <taxon>Rhodobacterales</taxon>
        <taxon>Paracoccaceae</taxon>
        <taxon>Paralimibaculum</taxon>
    </lineage>
</organism>
<keyword evidence="2" id="KW-0732">Signal</keyword>
<evidence type="ECO:0000313" key="3">
    <source>
        <dbReference type="EMBL" id="GMG82903.1"/>
    </source>
</evidence>
<keyword evidence="4" id="KW-1185">Reference proteome</keyword>
<protein>
    <recommendedName>
        <fullName evidence="5">Secreted protein</fullName>
    </recommendedName>
</protein>
<keyword evidence="1" id="KW-0472">Membrane</keyword>
<comment type="caution">
    <text evidence="3">The sequence shown here is derived from an EMBL/GenBank/DDBJ whole genome shotgun (WGS) entry which is preliminary data.</text>
</comment>
<keyword evidence="1" id="KW-1133">Transmembrane helix</keyword>